<sequence length="488" mass="55128">MIFSIASYLSIYTHSNLHSILKSLSPFLSPFLSHLSLSPNLFSRFFTTVNIMAPPSSDSSPLSQNHTNDSDHHLHLQPLLESARPFLRGELQDVDPNLPRLISVLQAAGAGECWHKHGSFLDHLIGVYRILKMWKAPDEVCLCGLFHSAYSNSYVNLAIFPPSSAGRQTVRSHVGPAAERLIHLFCVVPRQPLIHDFLLFQYTDQELVDHLRSSEISLRKIIDGEIEEKEAEIWRAKLQSICPAEGIKVKHIKTGEDVLVSRRLLAVFILMTVADFSDQLFGFQDALFGNSDGRLEFSGNNTVTSLWPGNGKPGLWMNSVSRMAAIYTLIVREEKIYTSTASKLKDYNKREDEELELVIPPVFHGCTRVVDSEDQIAARDMYWEAVCNAAEIGLEKAEELLLRSVEKNPFVGEGYVVLGQIYLGEGRFEEAEMAAERGLRLMLQWGSPWDKRMTWQGWVAWARVLLMKSKDKSWPHNPWGILNLGLVT</sequence>
<dbReference type="Proteomes" id="UP000030748">
    <property type="component" value="Unassembled WGS sequence"/>
</dbReference>
<dbReference type="InterPro" id="IPR049202">
    <property type="entry name" value="DUF6817"/>
</dbReference>
<evidence type="ECO:0000313" key="3">
    <source>
        <dbReference type="Proteomes" id="UP000030748"/>
    </source>
</evidence>
<feature type="domain" description="DUF6817" evidence="1">
    <location>
        <begin position="104"/>
        <end position="190"/>
    </location>
</feature>
<organism evidence="2 3">
    <name type="scientific">Erythranthe guttata</name>
    <name type="common">Yellow monkey flower</name>
    <name type="synonym">Mimulus guttatus</name>
    <dbReference type="NCBI Taxonomy" id="4155"/>
    <lineage>
        <taxon>Eukaryota</taxon>
        <taxon>Viridiplantae</taxon>
        <taxon>Streptophyta</taxon>
        <taxon>Embryophyta</taxon>
        <taxon>Tracheophyta</taxon>
        <taxon>Spermatophyta</taxon>
        <taxon>Magnoliopsida</taxon>
        <taxon>eudicotyledons</taxon>
        <taxon>Gunneridae</taxon>
        <taxon>Pentapetalae</taxon>
        <taxon>asterids</taxon>
        <taxon>lamiids</taxon>
        <taxon>Lamiales</taxon>
        <taxon>Phrymaceae</taxon>
        <taxon>Erythranthe</taxon>
    </lineage>
</organism>
<proteinExistence type="predicted"/>
<dbReference type="PANTHER" id="PTHR37391:SF2">
    <property type="entry name" value="E3 UBIQUITIN-PROTEIN LIGASE"/>
    <property type="match status" value="1"/>
</dbReference>
<reference evidence="2 3" key="1">
    <citation type="journal article" date="2013" name="Proc. Natl. Acad. Sci. U.S.A.">
        <title>Fine-scale variation in meiotic recombination in Mimulus inferred from population shotgun sequencing.</title>
        <authorList>
            <person name="Hellsten U."/>
            <person name="Wright K.M."/>
            <person name="Jenkins J."/>
            <person name="Shu S."/>
            <person name="Yuan Y."/>
            <person name="Wessler S.R."/>
            <person name="Schmutz J."/>
            <person name="Willis J.H."/>
            <person name="Rokhsar D.S."/>
        </authorList>
    </citation>
    <scope>NUCLEOTIDE SEQUENCE [LARGE SCALE GENOMIC DNA]</scope>
    <source>
        <strain evidence="3">cv. DUN x IM62</strain>
    </source>
</reference>
<accession>A0A022R0T0</accession>
<dbReference type="EMBL" id="KI630758">
    <property type="protein sequence ID" value="EYU33519.1"/>
    <property type="molecule type" value="Genomic_DNA"/>
</dbReference>
<dbReference type="PANTHER" id="PTHR37391">
    <property type="entry name" value="E3 UBIQUITIN-PROTEIN LIGASE"/>
    <property type="match status" value="1"/>
</dbReference>
<dbReference type="Gene3D" id="1.25.40.10">
    <property type="entry name" value="Tetratricopeptide repeat domain"/>
    <property type="match status" value="1"/>
</dbReference>
<dbReference type="Pfam" id="PF20680">
    <property type="entry name" value="DUF6817"/>
    <property type="match status" value="1"/>
</dbReference>
<evidence type="ECO:0000259" key="1">
    <source>
        <dbReference type="Pfam" id="PF20680"/>
    </source>
</evidence>
<evidence type="ECO:0000313" key="2">
    <source>
        <dbReference type="EMBL" id="EYU33519.1"/>
    </source>
</evidence>
<dbReference type="eggNOG" id="ENOG502QT11">
    <property type="taxonomic scope" value="Eukaryota"/>
</dbReference>
<name>A0A022R0T0_ERYGU</name>
<gene>
    <name evidence="2" type="ORF">MIMGU_mgv1a005341mg</name>
</gene>
<dbReference type="InterPro" id="IPR011990">
    <property type="entry name" value="TPR-like_helical_dom_sf"/>
</dbReference>
<protein>
    <recommendedName>
        <fullName evidence="1">DUF6817 domain-containing protein</fullName>
    </recommendedName>
</protein>
<dbReference type="AlphaFoldDB" id="A0A022R0T0"/>
<keyword evidence="3" id="KW-1185">Reference proteome</keyword>
<dbReference type="SUPFAM" id="SSF48452">
    <property type="entry name" value="TPR-like"/>
    <property type="match status" value="1"/>
</dbReference>